<sequence length="59" mass="6452">MFFKSKGFRTANSFHSRLLILPSLSASASANVLLIIASRVSSESLMPDSNNMAFNICRT</sequence>
<proteinExistence type="predicted"/>
<evidence type="ECO:0000313" key="1">
    <source>
        <dbReference type="EMBL" id="MBX04702.1"/>
    </source>
</evidence>
<dbReference type="EMBL" id="GGEC01024218">
    <property type="protein sequence ID" value="MBX04702.1"/>
    <property type="molecule type" value="Transcribed_RNA"/>
</dbReference>
<organism evidence="1">
    <name type="scientific">Rhizophora mucronata</name>
    <name type="common">Asiatic mangrove</name>
    <dbReference type="NCBI Taxonomy" id="61149"/>
    <lineage>
        <taxon>Eukaryota</taxon>
        <taxon>Viridiplantae</taxon>
        <taxon>Streptophyta</taxon>
        <taxon>Embryophyta</taxon>
        <taxon>Tracheophyta</taxon>
        <taxon>Spermatophyta</taxon>
        <taxon>Magnoliopsida</taxon>
        <taxon>eudicotyledons</taxon>
        <taxon>Gunneridae</taxon>
        <taxon>Pentapetalae</taxon>
        <taxon>rosids</taxon>
        <taxon>fabids</taxon>
        <taxon>Malpighiales</taxon>
        <taxon>Rhizophoraceae</taxon>
        <taxon>Rhizophora</taxon>
    </lineage>
</organism>
<accession>A0A2P2KG55</accession>
<name>A0A2P2KG55_RHIMU</name>
<dbReference type="AlphaFoldDB" id="A0A2P2KG55"/>
<reference evidence="1" key="1">
    <citation type="submission" date="2018-02" db="EMBL/GenBank/DDBJ databases">
        <title>Rhizophora mucronata_Transcriptome.</title>
        <authorList>
            <person name="Meera S.P."/>
            <person name="Sreeshan A."/>
            <person name="Augustine A."/>
        </authorList>
    </citation>
    <scope>NUCLEOTIDE SEQUENCE</scope>
    <source>
        <tissue evidence="1">Leaf</tissue>
    </source>
</reference>
<protein>
    <submittedName>
        <fullName evidence="1">Uncharacterized protein</fullName>
    </submittedName>
</protein>